<dbReference type="Proteomes" id="UP000186400">
    <property type="component" value="Unassembled WGS sequence"/>
</dbReference>
<dbReference type="AlphaFoldDB" id="A0A1N6QG43"/>
<dbReference type="InterPro" id="IPR038690">
    <property type="entry name" value="NusG_2_sf"/>
</dbReference>
<organism evidence="1 2">
    <name type="scientific">Alkalispirochaeta americana</name>
    <dbReference type="NCBI Taxonomy" id="159291"/>
    <lineage>
        <taxon>Bacteria</taxon>
        <taxon>Pseudomonadati</taxon>
        <taxon>Spirochaetota</taxon>
        <taxon>Spirochaetia</taxon>
        <taxon>Spirochaetales</taxon>
        <taxon>Spirochaetaceae</taxon>
        <taxon>Alkalispirochaeta</taxon>
    </lineage>
</organism>
<dbReference type="OrthoDB" id="47603at2"/>
<dbReference type="Pfam" id="PF07009">
    <property type="entry name" value="NusG_II"/>
    <property type="match status" value="1"/>
</dbReference>
<reference evidence="2" key="1">
    <citation type="submission" date="2017-01" db="EMBL/GenBank/DDBJ databases">
        <authorList>
            <person name="Varghese N."/>
            <person name="Submissions S."/>
        </authorList>
    </citation>
    <scope>NUCLEOTIDE SEQUENCE [LARGE SCALE GENOMIC DNA]</scope>
    <source>
        <strain evidence="2">ASpG1</strain>
    </source>
</reference>
<gene>
    <name evidence="1" type="ORF">SAMN05920897_104157</name>
</gene>
<dbReference type="Gene3D" id="2.60.320.10">
    <property type="entry name" value="N-utilization substance G protein NusG, insert domain"/>
    <property type="match status" value="1"/>
</dbReference>
<name>A0A1N6QG43_9SPIO</name>
<keyword evidence="2" id="KW-1185">Reference proteome</keyword>
<dbReference type="STRING" id="159291.SAMN05920897_104157"/>
<accession>A0A1N6QG43</accession>
<sequence length="146" mass="15879">MTKNGRARGFPPRAFRWFRLLRLLRPGDFLIFAVAAAVVAGFLVFATDRGGAPATVEIRSFQGDLVYPLSQDREILVPGPLGETLVEIKDEQVRFVSSPCRDKICVYASFLSRRGQWAACLPNGVFVTITGEDAAGDGPAVDASTF</sequence>
<protein>
    <submittedName>
        <fullName evidence="1">Uncharacterized protein</fullName>
    </submittedName>
</protein>
<evidence type="ECO:0000313" key="2">
    <source>
        <dbReference type="Proteomes" id="UP000186400"/>
    </source>
</evidence>
<evidence type="ECO:0000313" key="1">
    <source>
        <dbReference type="EMBL" id="SIQ15547.1"/>
    </source>
</evidence>
<dbReference type="RefSeq" id="WP_159438718.1">
    <property type="nucleotide sequence ID" value="NZ_FTMS01000004.1"/>
</dbReference>
<dbReference type="CDD" id="cd09910">
    <property type="entry name" value="NGN-insert_like"/>
    <property type="match status" value="1"/>
</dbReference>
<dbReference type="EMBL" id="FTMS01000004">
    <property type="protein sequence ID" value="SIQ15547.1"/>
    <property type="molecule type" value="Genomic_DNA"/>
</dbReference>
<proteinExistence type="predicted"/>